<sequence length="186" mass="20669">MALRLPPAWMIVLSGLVLNIMAIVLSSLVLDELVSEQAAFGEKKSSNIYSIQLAWNSIETLERKRESILLHLDRSPVHPPNSPSSLYSSPVRASALSDALRGQLSVWVGGNVPAIEISNLSEIMMLINTAQQAERTRIDDFYLENLGLSETMQLLEDKMAFYKNIALFLQIFGLALILARDLARKS</sequence>
<keyword evidence="1" id="KW-0472">Membrane</keyword>
<evidence type="ECO:0000313" key="3">
    <source>
        <dbReference type="Proteomes" id="UP001570417"/>
    </source>
</evidence>
<evidence type="ECO:0000313" key="2">
    <source>
        <dbReference type="EMBL" id="MFA0567649.1"/>
    </source>
</evidence>
<keyword evidence="1" id="KW-0812">Transmembrane</keyword>
<reference evidence="2 3" key="1">
    <citation type="journal article" date="2024" name="ISME J.">
        <title>Tailless and filamentous prophages are predominant in marine Vibrio.</title>
        <authorList>
            <person name="Steensen K."/>
            <person name="Seneca J."/>
            <person name="Bartlau N."/>
            <person name="Yu X.A."/>
            <person name="Hussain F.A."/>
            <person name="Polz M.F."/>
        </authorList>
    </citation>
    <scope>NUCLEOTIDE SEQUENCE [LARGE SCALE GENOMIC DNA]</scope>
    <source>
        <strain evidence="2 3">10N.222.51.A1</strain>
    </source>
</reference>
<organism evidence="2 3">
    <name type="scientific">Vibrio gallaecicus</name>
    <dbReference type="NCBI Taxonomy" id="552386"/>
    <lineage>
        <taxon>Bacteria</taxon>
        <taxon>Pseudomonadati</taxon>
        <taxon>Pseudomonadota</taxon>
        <taxon>Gammaproteobacteria</taxon>
        <taxon>Vibrionales</taxon>
        <taxon>Vibrionaceae</taxon>
        <taxon>Vibrio</taxon>
    </lineage>
</organism>
<keyword evidence="1" id="KW-1133">Transmembrane helix</keyword>
<proteinExistence type="predicted"/>
<protein>
    <submittedName>
        <fullName evidence="2">DNA mismatch repair protein</fullName>
    </submittedName>
</protein>
<feature type="transmembrane region" description="Helical" evidence="1">
    <location>
        <begin position="160"/>
        <end position="179"/>
    </location>
</feature>
<gene>
    <name evidence="2" type="ORF">AB4566_05095</name>
</gene>
<keyword evidence="3" id="KW-1185">Reference proteome</keyword>
<dbReference type="RefSeq" id="WP_273297261.1">
    <property type="nucleotide sequence ID" value="NZ_JBFRUW010000008.1"/>
</dbReference>
<comment type="caution">
    <text evidence="2">The sequence shown here is derived from an EMBL/GenBank/DDBJ whole genome shotgun (WGS) entry which is preliminary data.</text>
</comment>
<evidence type="ECO:0000256" key="1">
    <source>
        <dbReference type="SAM" id="Phobius"/>
    </source>
</evidence>
<accession>A0ABV4N9F8</accession>
<name>A0ABV4N9F8_9VIBR</name>
<dbReference type="Proteomes" id="UP001570417">
    <property type="component" value="Unassembled WGS sequence"/>
</dbReference>
<dbReference type="EMBL" id="JBFRUW010000008">
    <property type="protein sequence ID" value="MFA0567649.1"/>
    <property type="molecule type" value="Genomic_DNA"/>
</dbReference>
<feature type="transmembrane region" description="Helical" evidence="1">
    <location>
        <begin position="7"/>
        <end position="30"/>
    </location>
</feature>